<sequence length="268" mass="30381">MKIKEIKASISGVIPIASYENLKPYYEISAELEEGDNIADKIKELRDIVRWHFDQEGNRAKADVIEKQYAGIRFYEKDGRKYPSVTSILGWDIDWKISEDELRQYGSRGTIVHKLIEIYLKEGSWANPLEIPELENDVATLLGGSKKLSWVDCSYKAAVEGLMGDLKVIQLENELYNDENLYAGRADLVCLYKGKQTIMDFKSGTVTDMRQLAAYSACVEGIEQLVIVPVGQTDNKSGVKKPIVSTDIAGEYKKFLYARAKFRERFGI</sequence>
<dbReference type="EMBL" id="MT141713">
    <property type="protein sequence ID" value="QJA69526.1"/>
    <property type="molecule type" value="Genomic_DNA"/>
</dbReference>
<protein>
    <recommendedName>
        <fullName evidence="2">PD-(D/E)XK nuclease superfamily protein</fullName>
    </recommendedName>
</protein>
<accession>A0A6M3JI73</accession>
<dbReference type="AlphaFoldDB" id="A0A6M3JI73"/>
<organism evidence="1">
    <name type="scientific">viral metagenome</name>
    <dbReference type="NCBI Taxonomy" id="1070528"/>
    <lineage>
        <taxon>unclassified sequences</taxon>
        <taxon>metagenomes</taxon>
        <taxon>organismal metagenomes</taxon>
    </lineage>
</organism>
<name>A0A6M3JI73_9ZZZZ</name>
<reference evidence="1" key="1">
    <citation type="submission" date="2020-03" db="EMBL/GenBank/DDBJ databases">
        <title>The deep terrestrial virosphere.</title>
        <authorList>
            <person name="Holmfeldt K."/>
            <person name="Nilsson E."/>
            <person name="Simone D."/>
            <person name="Lopez-Fernandez M."/>
            <person name="Wu X."/>
            <person name="de Brujin I."/>
            <person name="Lundin D."/>
            <person name="Andersson A."/>
            <person name="Bertilsson S."/>
            <person name="Dopson M."/>
        </authorList>
    </citation>
    <scope>NUCLEOTIDE SEQUENCE</scope>
    <source>
        <strain evidence="1">MM415A04515</strain>
    </source>
</reference>
<evidence type="ECO:0008006" key="2">
    <source>
        <dbReference type="Google" id="ProtNLM"/>
    </source>
</evidence>
<evidence type="ECO:0000313" key="1">
    <source>
        <dbReference type="EMBL" id="QJA69526.1"/>
    </source>
</evidence>
<gene>
    <name evidence="1" type="ORF">MM415A04515_0008</name>
</gene>
<proteinExistence type="predicted"/>